<dbReference type="PANTHER" id="PTHR11505">
    <property type="entry name" value="L1 TRANSPOSABLE ELEMENT-RELATED"/>
    <property type="match status" value="1"/>
</dbReference>
<evidence type="ECO:0000313" key="2">
    <source>
        <dbReference type="Proteomes" id="UP000694892"/>
    </source>
</evidence>
<accession>A0A974C7I6</accession>
<dbReference type="EMBL" id="CM004480">
    <property type="protein sequence ID" value="OCT67305.1"/>
    <property type="molecule type" value="Genomic_DNA"/>
</dbReference>
<dbReference type="InterPro" id="IPR042566">
    <property type="entry name" value="L1_C"/>
</dbReference>
<dbReference type="AlphaFoldDB" id="A0A974C7I6"/>
<dbReference type="InterPro" id="IPR004244">
    <property type="entry name" value="Transposase_22"/>
</dbReference>
<dbReference type="Gene3D" id="3.30.250.20">
    <property type="entry name" value="L1 transposable element, C-terminal domain"/>
    <property type="match status" value="1"/>
</dbReference>
<name>A0A974C7I6_XENLA</name>
<organism evidence="1 2">
    <name type="scientific">Xenopus laevis</name>
    <name type="common">African clawed frog</name>
    <dbReference type="NCBI Taxonomy" id="8355"/>
    <lineage>
        <taxon>Eukaryota</taxon>
        <taxon>Metazoa</taxon>
        <taxon>Chordata</taxon>
        <taxon>Craniata</taxon>
        <taxon>Vertebrata</taxon>
        <taxon>Euteleostomi</taxon>
        <taxon>Amphibia</taxon>
        <taxon>Batrachia</taxon>
        <taxon>Anura</taxon>
        <taxon>Pipoidea</taxon>
        <taxon>Pipidae</taxon>
        <taxon>Xenopodinae</taxon>
        <taxon>Xenopus</taxon>
        <taxon>Xenopus</taxon>
    </lineage>
</organism>
<proteinExistence type="predicted"/>
<dbReference type="Proteomes" id="UP000694892">
    <property type="component" value="Chromosome 8L"/>
</dbReference>
<gene>
    <name evidence="1" type="ORF">XELAEV_18038593mg</name>
</gene>
<protein>
    <submittedName>
        <fullName evidence="1">Uncharacterized protein</fullName>
    </submittedName>
</protein>
<sequence length="269" mass="30953">MQLMSQMPNKTDLQNWGTDLKHAIHAEIAAVGVTLEDLEGRITHNDTATDLNTKILQKHDQAILDLRRHTDDLENRSRRCNIRIRGVPESVPIEELCDMALKLFLEGILCCLVRFEIKEQILQKARTINGIHFEDNAINLYQDLSASTITQHRLLKPLTLVLREQSISYKWGFPFALMAHKGGKTFALRYPSDILQFCQQLDIRPIELQDWRNYVLGTEEDELLSSNQAALANQNPRLDATPPRQWRKRLNTFSLTRPVNPPSSKKHLT</sequence>
<reference evidence="2" key="1">
    <citation type="journal article" date="2016" name="Nature">
        <title>Genome evolution in the allotetraploid frog Xenopus laevis.</title>
        <authorList>
            <person name="Session A.M."/>
            <person name="Uno Y."/>
            <person name="Kwon T."/>
            <person name="Chapman J.A."/>
            <person name="Toyoda A."/>
            <person name="Takahashi S."/>
            <person name="Fukui A."/>
            <person name="Hikosaka A."/>
            <person name="Suzuki A."/>
            <person name="Kondo M."/>
            <person name="van Heeringen S.J."/>
            <person name="Quigley I."/>
            <person name="Heinz S."/>
            <person name="Ogino H."/>
            <person name="Ochi H."/>
            <person name="Hellsten U."/>
            <person name="Lyons J.B."/>
            <person name="Simakov O."/>
            <person name="Putnam N."/>
            <person name="Stites J."/>
            <person name="Kuroki Y."/>
            <person name="Tanaka T."/>
            <person name="Michiue T."/>
            <person name="Watanabe M."/>
            <person name="Bogdanovic O."/>
            <person name="Lister R."/>
            <person name="Georgiou G."/>
            <person name="Paranjpe S.S."/>
            <person name="van Kruijsbergen I."/>
            <person name="Shu S."/>
            <person name="Carlson J."/>
            <person name="Kinoshita T."/>
            <person name="Ohta Y."/>
            <person name="Mawaribuchi S."/>
            <person name="Jenkins J."/>
            <person name="Grimwood J."/>
            <person name="Schmutz J."/>
            <person name="Mitros T."/>
            <person name="Mozaffari S.V."/>
            <person name="Suzuki Y."/>
            <person name="Haramoto Y."/>
            <person name="Yamamoto T.S."/>
            <person name="Takagi C."/>
            <person name="Heald R."/>
            <person name="Miller K."/>
            <person name="Haudenschild C."/>
            <person name="Kitzman J."/>
            <person name="Nakayama T."/>
            <person name="Izutsu Y."/>
            <person name="Robert J."/>
            <person name="Fortriede J."/>
            <person name="Burns K."/>
            <person name="Lotay V."/>
            <person name="Karimi K."/>
            <person name="Yasuoka Y."/>
            <person name="Dichmann D.S."/>
            <person name="Flajnik M.F."/>
            <person name="Houston D.W."/>
            <person name="Shendure J."/>
            <person name="DuPasquier L."/>
            <person name="Vize P.D."/>
            <person name="Zorn A.M."/>
            <person name="Ito M."/>
            <person name="Marcotte E.M."/>
            <person name="Wallingford J.B."/>
            <person name="Ito Y."/>
            <person name="Asashima M."/>
            <person name="Ueno N."/>
            <person name="Matsuda Y."/>
            <person name="Veenstra G.J."/>
            <person name="Fujiyama A."/>
            <person name="Harland R.M."/>
            <person name="Taira M."/>
            <person name="Rokhsar D.S."/>
        </authorList>
    </citation>
    <scope>NUCLEOTIDE SEQUENCE [LARGE SCALE GENOMIC DNA]</scope>
    <source>
        <strain evidence="2">J</strain>
    </source>
</reference>
<evidence type="ECO:0000313" key="1">
    <source>
        <dbReference type="EMBL" id="OCT67305.1"/>
    </source>
</evidence>